<organism evidence="2 3">
    <name type="scientific">Rhizobium redzepovicii</name>
    <dbReference type="NCBI Taxonomy" id="2867518"/>
    <lineage>
        <taxon>Bacteria</taxon>
        <taxon>Pseudomonadati</taxon>
        <taxon>Pseudomonadota</taxon>
        <taxon>Alphaproteobacteria</taxon>
        <taxon>Hyphomicrobiales</taxon>
        <taxon>Rhizobiaceae</taxon>
        <taxon>Rhizobium/Agrobacterium group</taxon>
        <taxon>Rhizobium</taxon>
    </lineage>
</organism>
<evidence type="ECO:0000313" key="2">
    <source>
        <dbReference type="EMBL" id="MDR9762477.1"/>
    </source>
</evidence>
<gene>
    <name evidence="2" type="ORF">RJJ37_23010</name>
</gene>
<dbReference type="EMBL" id="JAVLSH010000010">
    <property type="protein sequence ID" value="MDR9762477.1"/>
    <property type="molecule type" value="Genomic_DNA"/>
</dbReference>
<feature type="domain" description="Helix-turn-helix" evidence="1">
    <location>
        <begin position="7"/>
        <end position="55"/>
    </location>
</feature>
<dbReference type="InterPro" id="IPR009061">
    <property type="entry name" value="DNA-bd_dom_put_sf"/>
</dbReference>
<sequence length="76" mass="8525">MQRNIRVKEAAHYVGLSKSSLDKLRHFGGGPKYFKLGRAVVYSTADLDAWMAERRRSETWDGANDNSRAKIAARAA</sequence>
<dbReference type="InterPro" id="IPR041657">
    <property type="entry name" value="HTH_17"/>
</dbReference>
<protein>
    <submittedName>
        <fullName evidence="2">Helix-turn-helix domain-containing protein</fullName>
    </submittedName>
</protein>
<comment type="caution">
    <text evidence="2">The sequence shown here is derived from an EMBL/GenBank/DDBJ whole genome shotgun (WGS) entry which is preliminary data.</text>
</comment>
<proteinExistence type="predicted"/>
<evidence type="ECO:0000259" key="1">
    <source>
        <dbReference type="Pfam" id="PF12728"/>
    </source>
</evidence>
<dbReference type="SUPFAM" id="SSF46955">
    <property type="entry name" value="Putative DNA-binding domain"/>
    <property type="match status" value="1"/>
</dbReference>
<keyword evidence="3" id="KW-1185">Reference proteome</keyword>
<evidence type="ECO:0000313" key="3">
    <source>
        <dbReference type="Proteomes" id="UP001269402"/>
    </source>
</evidence>
<dbReference type="Pfam" id="PF12728">
    <property type="entry name" value="HTH_17"/>
    <property type="match status" value="1"/>
</dbReference>
<reference evidence="3" key="1">
    <citation type="submission" date="2023-07" db="EMBL/GenBank/DDBJ databases">
        <title>Genomic characterization of faba bean (Vicia faba) microsymbionts in Mexican soils.</title>
        <authorList>
            <person name="Rivera Orduna F.N."/>
            <person name="Guevara-Luna J."/>
            <person name="Yan J."/>
            <person name="Arroyo-Herrera I."/>
            <person name="Li Y."/>
            <person name="Vasquez-Murrieta M.S."/>
            <person name="Wang E.T."/>
        </authorList>
    </citation>
    <scope>NUCLEOTIDE SEQUENCE [LARGE SCALE GENOMIC DNA]</scope>
    <source>
        <strain evidence="3">CH6</strain>
    </source>
</reference>
<name>A0AAW8P5Z1_9HYPH</name>
<dbReference type="Proteomes" id="UP001269402">
    <property type="component" value="Unassembled WGS sequence"/>
</dbReference>
<accession>A0AAW8P5Z1</accession>
<dbReference type="AlphaFoldDB" id="A0AAW8P5Z1"/>
<dbReference type="RefSeq" id="WP_310808261.1">
    <property type="nucleotide sequence ID" value="NZ_JAVLSH010000010.1"/>
</dbReference>